<proteinExistence type="predicted"/>
<accession>A0A1N6KAS0</accession>
<dbReference type="InterPro" id="IPR058625">
    <property type="entry name" value="MdtA-like_BSH"/>
</dbReference>
<dbReference type="Pfam" id="PF25917">
    <property type="entry name" value="BSH_RND"/>
    <property type="match status" value="1"/>
</dbReference>
<dbReference type="NCBIfam" id="NF007785">
    <property type="entry name" value="PRK10476.1"/>
    <property type="match status" value="1"/>
</dbReference>
<dbReference type="InterPro" id="IPR050393">
    <property type="entry name" value="MFP_Efflux_Pump"/>
</dbReference>
<organism evidence="5 6">
    <name type="scientific">Paraburkholderia phenazinium</name>
    <dbReference type="NCBI Taxonomy" id="60549"/>
    <lineage>
        <taxon>Bacteria</taxon>
        <taxon>Pseudomonadati</taxon>
        <taxon>Pseudomonadota</taxon>
        <taxon>Betaproteobacteria</taxon>
        <taxon>Burkholderiales</taxon>
        <taxon>Burkholderiaceae</taxon>
        <taxon>Paraburkholderia</taxon>
    </lineage>
</organism>
<dbReference type="Gene3D" id="2.40.30.170">
    <property type="match status" value="1"/>
</dbReference>
<feature type="coiled-coil region" evidence="1">
    <location>
        <begin position="162"/>
        <end position="213"/>
    </location>
</feature>
<keyword evidence="1" id="KW-0175">Coiled coil</keyword>
<reference evidence="5 6" key="1">
    <citation type="submission" date="2016-11" db="EMBL/GenBank/DDBJ databases">
        <authorList>
            <person name="Jaros S."/>
            <person name="Januszkiewicz K."/>
            <person name="Wedrychowicz H."/>
        </authorList>
    </citation>
    <scope>NUCLEOTIDE SEQUENCE [LARGE SCALE GENOMIC DNA]</scope>
    <source>
        <strain evidence="5 6">GAS86</strain>
    </source>
</reference>
<dbReference type="Proteomes" id="UP000184693">
    <property type="component" value="Unassembled WGS sequence"/>
</dbReference>
<keyword evidence="2" id="KW-0812">Transmembrane</keyword>
<feature type="transmembrane region" description="Helical" evidence="2">
    <location>
        <begin position="20"/>
        <end position="39"/>
    </location>
</feature>
<dbReference type="SUPFAM" id="SSF111369">
    <property type="entry name" value="HlyD-like secretion proteins"/>
    <property type="match status" value="2"/>
</dbReference>
<gene>
    <name evidence="5" type="ORF">SAMN05444168_6613</name>
</gene>
<protein>
    <submittedName>
        <fullName evidence="5">Membrane fusion protein, multidrug efflux system</fullName>
    </submittedName>
</protein>
<name>A0A1N6KAS0_9BURK</name>
<keyword evidence="2" id="KW-0472">Membrane</keyword>
<dbReference type="GO" id="GO:0055085">
    <property type="term" value="P:transmembrane transport"/>
    <property type="evidence" value="ECO:0007669"/>
    <property type="project" value="InterPro"/>
</dbReference>
<dbReference type="OrthoDB" id="286173at2"/>
<feature type="domain" description="Multidrug resistance protein MdtA-like barrel-sandwich hybrid" evidence="3">
    <location>
        <begin position="56"/>
        <end position="248"/>
    </location>
</feature>
<evidence type="ECO:0000256" key="1">
    <source>
        <dbReference type="SAM" id="Coils"/>
    </source>
</evidence>
<dbReference type="PANTHER" id="PTHR30367:SF1">
    <property type="entry name" value="MULTIDRUG RESISTANCE PROTEIN MDTN"/>
    <property type="match status" value="1"/>
</dbReference>
<dbReference type="Pfam" id="PF25963">
    <property type="entry name" value="Beta-barrel_AAEA"/>
    <property type="match status" value="1"/>
</dbReference>
<dbReference type="RefSeq" id="WP_074268413.1">
    <property type="nucleotide sequence ID" value="NZ_FSRM01000002.1"/>
</dbReference>
<dbReference type="Gene3D" id="2.40.50.100">
    <property type="match status" value="1"/>
</dbReference>
<sequence>MSSNPTAPNGPGTTKPRPRTWPAILLIVLVVAAAIAAIWRVDTVPRTDDAYAYADTIGVSPEVSGKIVNLAVRDNQQVKQGDLLFQIDPRPYQYTLARAQASLAQLDAQIPLTQRSVNAQTFAAAAAKSAVVRAQAAANQASDTLARMAPLIGKGYISADDLDRARTAQRSALAELAAAESQEREAQAAVSSVDALVAQRSVLQAEIASAQLNLEYATVRAPFDGRVVQLTTSVGQFVSAQKPVFTLIDTRHWYVIANFRENELGNIHPGTPATVYLMSDTGIRFSGAVDSIGYGVDPQDGGATANGLPNIQRSINWVHVAQRFPVKIVIDHPDPRLFRIGTSAVAVLRVHAQDATHDPAHDTAAASGAQS</sequence>
<dbReference type="PANTHER" id="PTHR30367">
    <property type="entry name" value="P-HYDROXYBENZOIC ACID EFFLUX PUMP SUBUNIT AAEA-RELATED"/>
    <property type="match status" value="1"/>
</dbReference>
<evidence type="ECO:0000259" key="4">
    <source>
        <dbReference type="Pfam" id="PF25963"/>
    </source>
</evidence>
<evidence type="ECO:0000313" key="6">
    <source>
        <dbReference type="Proteomes" id="UP000184693"/>
    </source>
</evidence>
<evidence type="ECO:0000259" key="3">
    <source>
        <dbReference type="Pfam" id="PF25917"/>
    </source>
</evidence>
<dbReference type="Gene3D" id="1.10.287.470">
    <property type="entry name" value="Helix hairpin bin"/>
    <property type="match status" value="2"/>
</dbReference>
<keyword evidence="2" id="KW-1133">Transmembrane helix</keyword>
<feature type="domain" description="p-hydroxybenzoic acid efflux pump subunit AaeA-like beta-barrel" evidence="4">
    <location>
        <begin position="253"/>
        <end position="347"/>
    </location>
</feature>
<dbReference type="EMBL" id="FSRM01000002">
    <property type="protein sequence ID" value="SIO53650.1"/>
    <property type="molecule type" value="Genomic_DNA"/>
</dbReference>
<evidence type="ECO:0000256" key="2">
    <source>
        <dbReference type="SAM" id="Phobius"/>
    </source>
</evidence>
<dbReference type="AlphaFoldDB" id="A0A1N6KAS0"/>
<evidence type="ECO:0000313" key="5">
    <source>
        <dbReference type="EMBL" id="SIO53650.1"/>
    </source>
</evidence>
<dbReference type="InterPro" id="IPR058634">
    <property type="entry name" value="AaeA-lik-b-barrel"/>
</dbReference>